<dbReference type="GO" id="GO:0008270">
    <property type="term" value="F:zinc ion binding"/>
    <property type="evidence" value="ECO:0007669"/>
    <property type="project" value="UniProtKB-UniRule"/>
</dbReference>
<evidence type="ECO:0000256" key="12">
    <source>
        <dbReference type="ARBA" id="ARBA00077531"/>
    </source>
</evidence>
<organism evidence="15 16">
    <name type="scientific">Ignelater luminosus</name>
    <name type="common">Cucubano</name>
    <name type="synonym">Pyrophorus luminosus</name>
    <dbReference type="NCBI Taxonomy" id="2038154"/>
    <lineage>
        <taxon>Eukaryota</taxon>
        <taxon>Metazoa</taxon>
        <taxon>Ecdysozoa</taxon>
        <taxon>Arthropoda</taxon>
        <taxon>Hexapoda</taxon>
        <taxon>Insecta</taxon>
        <taxon>Pterygota</taxon>
        <taxon>Neoptera</taxon>
        <taxon>Endopterygota</taxon>
        <taxon>Coleoptera</taxon>
        <taxon>Polyphaga</taxon>
        <taxon>Elateriformia</taxon>
        <taxon>Elateroidea</taxon>
        <taxon>Elateridae</taxon>
        <taxon>Agrypninae</taxon>
        <taxon>Pyrophorini</taxon>
        <taxon>Ignelater</taxon>
    </lineage>
</organism>
<evidence type="ECO:0000256" key="6">
    <source>
        <dbReference type="ARBA" id="ARBA00022833"/>
    </source>
</evidence>
<keyword evidence="1" id="KW-1017">Isopeptide bond</keyword>
<dbReference type="GO" id="GO:0048254">
    <property type="term" value="P:snoRNA localization"/>
    <property type="evidence" value="ECO:0007669"/>
    <property type="project" value="TreeGrafter"/>
</dbReference>
<dbReference type="InterPro" id="IPR007529">
    <property type="entry name" value="Znf_HIT"/>
</dbReference>
<dbReference type="AlphaFoldDB" id="A0A8K0GCD2"/>
<dbReference type="PROSITE" id="PS51083">
    <property type="entry name" value="ZF_HIT"/>
    <property type="match status" value="1"/>
</dbReference>
<keyword evidence="16" id="KW-1185">Reference proteome</keyword>
<dbReference type="Gene3D" id="3.30.60.190">
    <property type="match status" value="1"/>
</dbReference>
<comment type="subunit">
    <text evidence="10">Interacts with FBL, SNU13, NOP58, NUFIP1, RUVBL1, RUVBL2 and TAF9. Interacts (via HIT-type zinc finger) with the RUVBL1/RUVBL2 complex in the presence of ADP.</text>
</comment>
<evidence type="ECO:0000256" key="1">
    <source>
        <dbReference type="ARBA" id="ARBA00022499"/>
    </source>
</evidence>
<proteinExistence type="inferred from homology"/>
<evidence type="ECO:0000256" key="2">
    <source>
        <dbReference type="ARBA" id="ARBA00022517"/>
    </source>
</evidence>
<dbReference type="InterPro" id="IPR057721">
    <property type="entry name" value="BCD1_alpha/beta"/>
</dbReference>
<keyword evidence="5 13" id="KW-0863">Zinc-finger</keyword>
<dbReference type="GO" id="GO:0005634">
    <property type="term" value="C:nucleus"/>
    <property type="evidence" value="ECO:0007669"/>
    <property type="project" value="TreeGrafter"/>
</dbReference>
<keyword evidence="3" id="KW-0597">Phosphoprotein</keyword>
<evidence type="ECO:0000256" key="5">
    <source>
        <dbReference type="ARBA" id="ARBA00022771"/>
    </source>
</evidence>
<evidence type="ECO:0000256" key="4">
    <source>
        <dbReference type="ARBA" id="ARBA00022723"/>
    </source>
</evidence>
<evidence type="ECO:0000259" key="14">
    <source>
        <dbReference type="PROSITE" id="PS51083"/>
    </source>
</evidence>
<dbReference type="PANTHER" id="PTHR13483:SF3">
    <property type="entry name" value="BOX C_D SNORNA PROTEIN 1"/>
    <property type="match status" value="1"/>
</dbReference>
<dbReference type="OrthoDB" id="272357at2759"/>
<gene>
    <name evidence="15" type="ORF">ILUMI_11822</name>
</gene>
<evidence type="ECO:0000313" key="16">
    <source>
        <dbReference type="Proteomes" id="UP000801492"/>
    </source>
</evidence>
<keyword evidence="6" id="KW-0862">Zinc</keyword>
<evidence type="ECO:0000256" key="9">
    <source>
        <dbReference type="ARBA" id="ARBA00049654"/>
    </source>
</evidence>
<evidence type="ECO:0000256" key="8">
    <source>
        <dbReference type="ARBA" id="ARBA00049598"/>
    </source>
</evidence>
<dbReference type="CDD" id="cd23023">
    <property type="entry name" value="zf-HIT_BCD1"/>
    <property type="match status" value="1"/>
</dbReference>
<keyword evidence="4" id="KW-0479">Metal-binding</keyword>
<evidence type="ECO:0000313" key="15">
    <source>
        <dbReference type="EMBL" id="KAF2894344.1"/>
    </source>
</evidence>
<keyword evidence="2" id="KW-0690">Ribosome biogenesis</keyword>
<dbReference type="SUPFAM" id="SSF144232">
    <property type="entry name" value="HIT/MYND zinc finger-like"/>
    <property type="match status" value="1"/>
</dbReference>
<dbReference type="Pfam" id="PF25790">
    <property type="entry name" value="BCD1"/>
    <property type="match status" value="1"/>
</dbReference>
<dbReference type="GO" id="GO:0000463">
    <property type="term" value="P:maturation of LSU-rRNA from tricistronic rRNA transcript (SSU-rRNA, 5.8S rRNA, LSU-rRNA)"/>
    <property type="evidence" value="ECO:0007669"/>
    <property type="project" value="TreeGrafter"/>
</dbReference>
<evidence type="ECO:0000256" key="3">
    <source>
        <dbReference type="ARBA" id="ARBA00022553"/>
    </source>
</evidence>
<dbReference type="GO" id="GO:0000492">
    <property type="term" value="P:box C/D snoRNP assembly"/>
    <property type="evidence" value="ECO:0007669"/>
    <property type="project" value="TreeGrafter"/>
</dbReference>
<name>A0A8K0GCD2_IGNLU</name>
<accession>A0A8K0GCD2</accession>
<comment type="similarity">
    <text evidence="9">Belongs to the BCD1 family.</text>
</comment>
<evidence type="ECO:0000256" key="11">
    <source>
        <dbReference type="ARBA" id="ARBA00068630"/>
    </source>
</evidence>
<dbReference type="PANTHER" id="PTHR13483">
    <property type="entry name" value="BOX C_D SNORNA PROTEIN 1-RELATED"/>
    <property type="match status" value="1"/>
</dbReference>
<protein>
    <recommendedName>
        <fullName evidence="11">Box C/D snoRNA protein 1</fullName>
    </recommendedName>
    <alternativeName>
        <fullName evidence="12">Zinc finger HIT domain-containing protein 6</fullName>
    </alternativeName>
</protein>
<dbReference type="GO" id="GO:0070761">
    <property type="term" value="C:pre-snoRNP complex"/>
    <property type="evidence" value="ECO:0007669"/>
    <property type="project" value="TreeGrafter"/>
</dbReference>
<evidence type="ECO:0000256" key="10">
    <source>
        <dbReference type="ARBA" id="ARBA00061949"/>
    </source>
</evidence>
<dbReference type="FunFam" id="3.30.60.190:FF:000001">
    <property type="entry name" value="box C/D snoRNA protein 1"/>
    <property type="match status" value="1"/>
</dbReference>
<reference evidence="15" key="1">
    <citation type="submission" date="2019-08" db="EMBL/GenBank/DDBJ databases">
        <title>The genome of the North American firefly Photinus pyralis.</title>
        <authorList>
            <consortium name="Photinus pyralis genome working group"/>
            <person name="Fallon T.R."/>
            <person name="Sander Lower S.E."/>
            <person name="Weng J.-K."/>
        </authorList>
    </citation>
    <scope>NUCLEOTIDE SEQUENCE</scope>
    <source>
        <strain evidence="15">TRF0915ILg1</strain>
        <tissue evidence="15">Whole body</tissue>
    </source>
</reference>
<keyword evidence="7" id="KW-0832">Ubl conjugation</keyword>
<dbReference type="InterPro" id="IPR051639">
    <property type="entry name" value="BCD1"/>
</dbReference>
<comment type="function">
    <text evidence="8">Required for box C/D snoRNAs accumulation involved in snoRNA processing, snoRNA transport to the nucleolus and ribosome biogenesis.</text>
</comment>
<feature type="domain" description="HIT-type" evidence="14">
    <location>
        <begin position="24"/>
        <end position="58"/>
    </location>
</feature>
<evidence type="ECO:0000256" key="13">
    <source>
        <dbReference type="PROSITE-ProRule" id="PRU00453"/>
    </source>
</evidence>
<dbReference type="Proteomes" id="UP000801492">
    <property type="component" value="Unassembled WGS sequence"/>
</dbReference>
<comment type="caution">
    <text evidence="15">The sequence shown here is derived from an EMBL/GenBank/DDBJ whole genome shotgun (WGS) entry which is preliminary data.</text>
</comment>
<evidence type="ECO:0000256" key="7">
    <source>
        <dbReference type="ARBA" id="ARBA00022843"/>
    </source>
</evidence>
<dbReference type="Pfam" id="PF04438">
    <property type="entry name" value="zf-HIT"/>
    <property type="match status" value="1"/>
</dbReference>
<sequence>MEECETDITTMPGTSSTNSRLGMCEVCSCNPAKYACPKCEVKTCSLRCVKIHKQELECDGTRDKTKYIPLNKFTNLDLSSDYRLLEELTRNVISLKRNPARKFTRKNGELPKHLFKLRTAASSRKTILKFLPRNFARHKRNTTYLNFKSNVVFWHIDWIFVNADNLKLSDDNVPETAKLSNLLHKYMVLQEDKTVQQKLQYYQAVDLPGIKLYLKAEEKAGCKFYELDPLRNLKDNLKNKIIIEYPIIHIVLKEHSSSYDILDSDDDENMDVETLNGKQVVDQIIKKAEKEESLDNSLKNLLFVSELSDEEISDEA</sequence>
<dbReference type="EMBL" id="VTPC01007102">
    <property type="protein sequence ID" value="KAF2894344.1"/>
    <property type="molecule type" value="Genomic_DNA"/>
</dbReference>